<evidence type="ECO:0007829" key="4">
    <source>
        <dbReference type="PeptideAtlas" id="A0A804UHW9"/>
    </source>
</evidence>
<dbReference type="Pfam" id="PF04832">
    <property type="entry name" value="SOUL"/>
    <property type="match status" value="2"/>
</dbReference>
<sequence>MHRQPRPHTKSLLPLHKSHARLLLSGKAPLLTDSHRHIQRARPPELAAVLRRQSTMAMVLGMVLGKIPVETPKHEVLHTGAGYEIRKYPPSIAAELTYDPKEMRGDPDGGFTVLANYIGVLGKPQNTKPEKIAMTAPVITTGSGSGGDGEKIAMTAPVITTGGGEPEPIAMTAPVITDDQQAPGKVTMQFLLPSKYTRVEEAPRPTDERVVIREVPERKFGVARFSGVATDRTVREKAKGLKAALEKDGYTIKVPFVLARYNPSFTLPPLRTNEVMFPVE</sequence>
<dbReference type="SUPFAM" id="SSF55136">
    <property type="entry name" value="Probable bacterial effector-binding domain"/>
    <property type="match status" value="2"/>
</dbReference>
<evidence type="ECO:0000256" key="1">
    <source>
        <dbReference type="ARBA" id="ARBA00009817"/>
    </source>
</evidence>
<organism evidence="2 3">
    <name type="scientific">Zea mays</name>
    <name type="common">Maize</name>
    <dbReference type="NCBI Taxonomy" id="4577"/>
    <lineage>
        <taxon>Eukaryota</taxon>
        <taxon>Viridiplantae</taxon>
        <taxon>Streptophyta</taxon>
        <taxon>Embryophyta</taxon>
        <taxon>Tracheophyta</taxon>
        <taxon>Spermatophyta</taxon>
        <taxon>Magnoliopsida</taxon>
        <taxon>Liliopsida</taxon>
        <taxon>Poales</taxon>
        <taxon>Poaceae</taxon>
        <taxon>PACMAD clade</taxon>
        <taxon>Panicoideae</taxon>
        <taxon>Andropogonodae</taxon>
        <taxon>Andropogoneae</taxon>
        <taxon>Tripsacinae</taxon>
        <taxon>Zea</taxon>
    </lineage>
</organism>
<dbReference type="Gene3D" id="3.20.80.10">
    <property type="entry name" value="Regulatory factor, effector binding domain"/>
    <property type="match status" value="2"/>
</dbReference>
<dbReference type="FunCoup" id="A0A804UHW9">
    <property type="interactions" value="130"/>
</dbReference>
<comment type="similarity">
    <text evidence="1">Belongs to the HEBP family.</text>
</comment>
<dbReference type="FunFam" id="3.20.80.10:FF:000010">
    <property type="entry name" value="SOUL heme-binding family protein"/>
    <property type="match status" value="1"/>
</dbReference>
<dbReference type="Proteomes" id="UP000007305">
    <property type="component" value="Chromosome 8"/>
</dbReference>
<keyword evidence="4" id="KW-1267">Proteomics identification</keyword>
<reference evidence="2" key="2">
    <citation type="submission" date="2019-07" db="EMBL/GenBank/DDBJ databases">
        <authorList>
            <person name="Seetharam A."/>
            <person name="Woodhouse M."/>
            <person name="Cannon E."/>
        </authorList>
    </citation>
    <scope>NUCLEOTIDE SEQUENCE [LARGE SCALE GENOMIC DNA]</scope>
    <source>
        <strain evidence="2">cv. B73</strain>
    </source>
</reference>
<evidence type="ECO:0008006" key="5">
    <source>
        <dbReference type="Google" id="ProtNLM"/>
    </source>
</evidence>
<proteinExistence type="evidence at protein level"/>
<name>A0A804UHW9_MAIZE</name>
<gene>
    <name evidence="2" type="primary">LOC100274367</name>
</gene>
<dbReference type="AlphaFoldDB" id="A0A804UHW9"/>
<dbReference type="EnsemblPlants" id="Zm00001eb367650_T001">
    <property type="protein sequence ID" value="Zm00001eb367650_P001"/>
    <property type="gene ID" value="Zm00001eb367650"/>
</dbReference>
<accession>A0A804UHW9</accession>
<protein>
    <recommendedName>
        <fullName evidence="5">SOUL heme-binding family protein</fullName>
    </recommendedName>
</protein>
<evidence type="ECO:0000313" key="2">
    <source>
        <dbReference type="EnsemblPlants" id="Zm00001eb367650_P001"/>
    </source>
</evidence>
<evidence type="ECO:0000313" key="3">
    <source>
        <dbReference type="Proteomes" id="UP000007305"/>
    </source>
</evidence>
<reference evidence="2" key="3">
    <citation type="submission" date="2021-05" db="UniProtKB">
        <authorList>
            <consortium name="EnsemblPlants"/>
        </authorList>
    </citation>
    <scope>IDENTIFICATION</scope>
    <source>
        <strain evidence="2">cv. B73</strain>
    </source>
</reference>
<dbReference type="InterPro" id="IPR011256">
    <property type="entry name" value="Reg_factor_effector_dom_sf"/>
</dbReference>
<reference evidence="3" key="1">
    <citation type="journal article" date="2009" name="Science">
        <title>The B73 maize genome: complexity, diversity, and dynamics.</title>
        <authorList>
            <person name="Schnable P.S."/>
            <person name="Ware D."/>
            <person name="Fulton R.S."/>
            <person name="Stein J.C."/>
            <person name="Wei F."/>
            <person name="Pasternak S."/>
            <person name="Liang C."/>
            <person name="Zhang J."/>
            <person name="Fulton L."/>
            <person name="Graves T.A."/>
            <person name="Minx P."/>
            <person name="Reily A.D."/>
            <person name="Courtney L."/>
            <person name="Kruchowski S.S."/>
            <person name="Tomlinson C."/>
            <person name="Strong C."/>
            <person name="Delehaunty K."/>
            <person name="Fronick C."/>
            <person name="Courtney B."/>
            <person name="Rock S.M."/>
            <person name="Belter E."/>
            <person name="Du F."/>
            <person name="Kim K."/>
            <person name="Abbott R.M."/>
            <person name="Cotton M."/>
            <person name="Levy A."/>
            <person name="Marchetto P."/>
            <person name="Ochoa K."/>
            <person name="Jackson S.M."/>
            <person name="Gillam B."/>
            <person name="Chen W."/>
            <person name="Yan L."/>
            <person name="Higginbotham J."/>
            <person name="Cardenas M."/>
            <person name="Waligorski J."/>
            <person name="Applebaum E."/>
            <person name="Phelps L."/>
            <person name="Falcone J."/>
            <person name="Kanchi K."/>
            <person name="Thane T."/>
            <person name="Scimone A."/>
            <person name="Thane N."/>
            <person name="Henke J."/>
            <person name="Wang T."/>
            <person name="Ruppert J."/>
            <person name="Shah N."/>
            <person name="Rotter K."/>
            <person name="Hodges J."/>
            <person name="Ingenthron E."/>
            <person name="Cordes M."/>
            <person name="Kohlberg S."/>
            <person name="Sgro J."/>
            <person name="Delgado B."/>
            <person name="Mead K."/>
            <person name="Chinwalla A."/>
            <person name="Leonard S."/>
            <person name="Crouse K."/>
            <person name="Collura K."/>
            <person name="Kudrna D."/>
            <person name="Currie J."/>
            <person name="He R."/>
            <person name="Angelova A."/>
            <person name="Rajasekar S."/>
            <person name="Mueller T."/>
            <person name="Lomeli R."/>
            <person name="Scara G."/>
            <person name="Ko A."/>
            <person name="Delaney K."/>
            <person name="Wissotski M."/>
            <person name="Lopez G."/>
            <person name="Campos D."/>
            <person name="Braidotti M."/>
            <person name="Ashley E."/>
            <person name="Golser W."/>
            <person name="Kim H."/>
            <person name="Lee S."/>
            <person name="Lin J."/>
            <person name="Dujmic Z."/>
            <person name="Kim W."/>
            <person name="Talag J."/>
            <person name="Zuccolo A."/>
            <person name="Fan C."/>
            <person name="Sebastian A."/>
            <person name="Kramer M."/>
            <person name="Spiegel L."/>
            <person name="Nascimento L."/>
            <person name="Zutavern T."/>
            <person name="Miller B."/>
            <person name="Ambroise C."/>
            <person name="Muller S."/>
            <person name="Spooner W."/>
            <person name="Narechania A."/>
            <person name="Ren L."/>
            <person name="Wei S."/>
            <person name="Kumari S."/>
            <person name="Faga B."/>
            <person name="Levy M.J."/>
            <person name="McMahan L."/>
            <person name="Van Buren P."/>
            <person name="Vaughn M.W."/>
            <person name="Ying K."/>
            <person name="Yeh C.-T."/>
            <person name="Emrich S.J."/>
            <person name="Jia Y."/>
            <person name="Kalyanaraman A."/>
            <person name="Hsia A.-P."/>
            <person name="Barbazuk W.B."/>
            <person name="Baucom R.S."/>
            <person name="Brutnell T.P."/>
            <person name="Carpita N.C."/>
            <person name="Chaparro C."/>
            <person name="Chia J.-M."/>
            <person name="Deragon J.-M."/>
            <person name="Estill J.C."/>
            <person name="Fu Y."/>
            <person name="Jeddeloh J.A."/>
            <person name="Han Y."/>
            <person name="Lee H."/>
            <person name="Li P."/>
            <person name="Lisch D.R."/>
            <person name="Liu S."/>
            <person name="Liu Z."/>
            <person name="Nagel D.H."/>
            <person name="McCann M.C."/>
            <person name="SanMiguel P."/>
            <person name="Myers A.M."/>
            <person name="Nettleton D."/>
            <person name="Nguyen J."/>
            <person name="Penning B.W."/>
            <person name="Ponnala L."/>
            <person name="Schneider K.L."/>
            <person name="Schwartz D.C."/>
            <person name="Sharma A."/>
            <person name="Soderlund C."/>
            <person name="Springer N.M."/>
            <person name="Sun Q."/>
            <person name="Wang H."/>
            <person name="Waterman M."/>
            <person name="Westerman R."/>
            <person name="Wolfgruber T.K."/>
            <person name="Yang L."/>
            <person name="Yu Y."/>
            <person name="Zhang L."/>
            <person name="Zhou S."/>
            <person name="Zhu Q."/>
            <person name="Bennetzen J.L."/>
            <person name="Dawe R.K."/>
            <person name="Jiang J."/>
            <person name="Jiang N."/>
            <person name="Presting G.G."/>
            <person name="Wessler S.R."/>
            <person name="Aluru S."/>
            <person name="Martienssen R.A."/>
            <person name="Clifton S.W."/>
            <person name="McCombie W.R."/>
            <person name="Wing R.A."/>
            <person name="Wilson R.K."/>
        </authorList>
    </citation>
    <scope>NUCLEOTIDE SEQUENCE [LARGE SCALE GENOMIC DNA]</scope>
    <source>
        <strain evidence="3">cv. B73</strain>
    </source>
</reference>
<dbReference type="Gramene" id="Zm00001eb367650_T001">
    <property type="protein sequence ID" value="Zm00001eb367650_P001"/>
    <property type="gene ID" value="Zm00001eb367650"/>
</dbReference>
<dbReference type="FunFam" id="3.20.80.10:FF:000013">
    <property type="entry name" value="Soul heme-binding family protein"/>
    <property type="match status" value="1"/>
</dbReference>
<dbReference type="InParanoid" id="A0A804UHW9"/>
<dbReference type="PANTHER" id="PTHR11220">
    <property type="entry name" value="HEME-BINDING PROTEIN-RELATED"/>
    <property type="match status" value="1"/>
</dbReference>
<keyword evidence="3" id="KW-1185">Reference proteome</keyword>
<dbReference type="PANTHER" id="PTHR11220:SF58">
    <property type="entry name" value="SOUL HEME-BINDING FAMILY PROTEIN"/>
    <property type="match status" value="1"/>
</dbReference>
<dbReference type="InterPro" id="IPR006917">
    <property type="entry name" value="SOUL_heme-bd"/>
</dbReference>